<dbReference type="Gene3D" id="2.30.40.10">
    <property type="entry name" value="Urease, subunit C, domain 1"/>
    <property type="match status" value="1"/>
</dbReference>
<dbReference type="Proteomes" id="UP001597186">
    <property type="component" value="Unassembled WGS sequence"/>
</dbReference>
<comment type="caution">
    <text evidence="3">The sequence shown here is derived from an EMBL/GenBank/DDBJ whole genome shotgun (WGS) entry which is preliminary data.</text>
</comment>
<evidence type="ECO:0000313" key="4">
    <source>
        <dbReference type="Proteomes" id="UP001597186"/>
    </source>
</evidence>
<dbReference type="NCBIfam" id="NF011987">
    <property type="entry name" value="PRK15446.2-3"/>
    <property type="match status" value="1"/>
</dbReference>
<reference evidence="4" key="1">
    <citation type="journal article" date="2019" name="Int. J. Syst. Evol. Microbiol.">
        <title>The Global Catalogue of Microorganisms (GCM) 10K type strain sequencing project: providing services to taxonomists for standard genome sequencing and annotation.</title>
        <authorList>
            <consortium name="The Broad Institute Genomics Platform"/>
            <consortium name="The Broad Institute Genome Sequencing Center for Infectious Disease"/>
            <person name="Wu L."/>
            <person name="Ma J."/>
        </authorList>
    </citation>
    <scope>NUCLEOTIDE SEQUENCE [LARGE SCALE GENOMIC DNA]</scope>
    <source>
        <strain evidence="4">CGMCC 1.12477</strain>
    </source>
</reference>
<dbReference type="EMBL" id="JBHUDD010000008">
    <property type="protein sequence ID" value="MFD1508096.1"/>
    <property type="molecule type" value="Genomic_DNA"/>
</dbReference>
<dbReference type="Gene3D" id="3.20.20.140">
    <property type="entry name" value="Metal-dependent hydrolases"/>
    <property type="match status" value="1"/>
</dbReference>
<dbReference type="InterPro" id="IPR012696">
    <property type="entry name" value="PhnM"/>
</dbReference>
<evidence type="ECO:0000256" key="2">
    <source>
        <dbReference type="ARBA" id="ARBA00022801"/>
    </source>
</evidence>
<dbReference type="PANTHER" id="PTHR11113:SF14">
    <property type="entry name" value="N-ACETYLGLUCOSAMINE-6-PHOSPHATE DEACETYLASE"/>
    <property type="match status" value="1"/>
</dbReference>
<dbReference type="PIRSF" id="PIRSF038971">
    <property type="entry name" value="PhnM"/>
    <property type="match status" value="1"/>
</dbReference>
<keyword evidence="2" id="KW-0378">Hydrolase</keyword>
<name>A0ABW4EBT3_9RHOB</name>
<organism evidence="3 4">
    <name type="scientific">Lacimonas salitolerans</name>
    <dbReference type="NCBI Taxonomy" id="1323750"/>
    <lineage>
        <taxon>Bacteria</taxon>
        <taxon>Pseudomonadati</taxon>
        <taxon>Pseudomonadota</taxon>
        <taxon>Alphaproteobacteria</taxon>
        <taxon>Rhodobacterales</taxon>
        <taxon>Paracoccaceae</taxon>
        <taxon>Lacimonas</taxon>
    </lineage>
</organism>
<dbReference type="RefSeq" id="WP_379912387.1">
    <property type="nucleotide sequence ID" value="NZ_JBHUDD010000008.1"/>
</dbReference>
<comment type="similarity">
    <text evidence="1">Belongs to the metallo-dependent hydrolases superfamily. NagA family.</text>
</comment>
<gene>
    <name evidence="3" type="ORF">ACFTOW_01550</name>
</gene>
<dbReference type="InterPro" id="IPR032466">
    <property type="entry name" value="Metal_Hydrolase"/>
</dbReference>
<dbReference type="SUPFAM" id="SSF51556">
    <property type="entry name" value="Metallo-dependent hydrolases"/>
    <property type="match status" value="1"/>
</dbReference>
<dbReference type="PANTHER" id="PTHR11113">
    <property type="entry name" value="N-ACETYLGLUCOSAMINE-6-PHOSPHATE DEACETYLASE"/>
    <property type="match status" value="1"/>
</dbReference>
<evidence type="ECO:0000313" key="3">
    <source>
        <dbReference type="EMBL" id="MFD1508096.1"/>
    </source>
</evidence>
<accession>A0ABW4EBT3</accession>
<sequence length="380" mass="39461">MSAGEFTLTGAQVLRDGALDAGPVAVSGGVIADALLGRQVALPGCKVLPGIIDMHGDGFERHLAPRRGAMTDLGFGLAGVEAELAANGITTAMLAQFWSWEGGLRGRDFALRFLAALKAYRGTGTDMRAQLRFETHLLEDYAAFEDTVARFGVHQVVFNDHLPHEALSQDKRPPRLTGQALKSGRNPEVYLALMQGLHAQRAQVPQAVAGLAARLAARGVVLGSHDDGDAATRNVWRDRGVRLSEFPETVDAAQEARTGGDGIVLGAPNVMRGGSHAGNVSASDLVVAGLCDALASDYVYAAPLVAAQRLAGRIGWPAAWALVSDGPARLLGLADRGRIAPGLRADLVVLDAAGRVCLTVAGGRVTHASGVGAAALLAAE</sequence>
<evidence type="ECO:0000256" key="1">
    <source>
        <dbReference type="ARBA" id="ARBA00010716"/>
    </source>
</evidence>
<keyword evidence="4" id="KW-1185">Reference proteome</keyword>
<dbReference type="SUPFAM" id="SSF51338">
    <property type="entry name" value="Composite domain of metallo-dependent hydrolases"/>
    <property type="match status" value="1"/>
</dbReference>
<protein>
    <submittedName>
        <fullName evidence="3">Alpha-D-ribose 1-methylphosphonate 5-triphosphate diphosphatase</fullName>
    </submittedName>
</protein>
<proteinExistence type="inferred from homology"/>
<dbReference type="InterPro" id="IPR011059">
    <property type="entry name" value="Metal-dep_hydrolase_composite"/>
</dbReference>